<keyword evidence="3 7" id="KW-0812">Transmembrane</keyword>
<evidence type="ECO:0000256" key="2">
    <source>
        <dbReference type="ARBA" id="ARBA00009824"/>
    </source>
</evidence>
<comment type="caution">
    <text evidence="8">The sequence shown here is derived from an EMBL/GenBank/DDBJ whole genome shotgun (WGS) entry which is preliminary data.</text>
</comment>
<dbReference type="GO" id="GO:0016020">
    <property type="term" value="C:membrane"/>
    <property type="evidence" value="ECO:0007669"/>
    <property type="project" value="UniProtKB-SubCell"/>
</dbReference>
<evidence type="ECO:0008006" key="10">
    <source>
        <dbReference type="Google" id="ProtNLM"/>
    </source>
</evidence>
<feature type="transmembrane region" description="Helical" evidence="7">
    <location>
        <begin position="194"/>
        <end position="227"/>
    </location>
</feature>
<gene>
    <name evidence="8" type="ORF">D9756_001400</name>
</gene>
<keyword evidence="9" id="KW-1185">Reference proteome</keyword>
<dbReference type="PANTHER" id="PTHR17920:SF22">
    <property type="entry name" value="DUF726 DOMAIN PROTEIN (AFU_ORTHOLOGUE AFUA_2G12860)"/>
    <property type="match status" value="1"/>
</dbReference>
<keyword evidence="4 7" id="KW-1133">Transmembrane helix</keyword>
<dbReference type="OrthoDB" id="277931at2759"/>
<reference evidence="8 9" key="1">
    <citation type="journal article" date="2020" name="ISME J.">
        <title>Uncovering the hidden diversity of litter-decomposition mechanisms in mushroom-forming fungi.</title>
        <authorList>
            <person name="Floudas D."/>
            <person name="Bentzer J."/>
            <person name="Ahren D."/>
            <person name="Johansson T."/>
            <person name="Persson P."/>
            <person name="Tunlid A."/>
        </authorList>
    </citation>
    <scope>NUCLEOTIDE SEQUENCE [LARGE SCALE GENOMIC DNA]</scope>
    <source>
        <strain evidence="8 9">CBS 146.42</strain>
    </source>
</reference>
<sequence length="570" mass="62270">MPTDIEKITPPRELTAQEKNTVFQHFFRRLAAFRNTYDIYARRECDNSEPSKGASEETRNEFIRSLNQWAQELTHKAWIVCRKSEDYATEAEKCPEVDEFADTSIAGLPPMPSEEAVNKTFTTILFLHITTSKQYSAYTRAFFAQFKPHVIVDEDTIVKVLKNPETVAAQAQTHTEAMRTTHADRSYIKRIASISLGAVAGGVLIGVTGGFAAPLVAAGVTSVLGWFGLSGTAVGLMMTGLAGSSMVCGALFGAYGAKSTGEMVERYMREVRDLAVLPVGVKEGEETLGIRLCVSGWLTDESDVRKPWTIFEGDDTFALQWEIEALKALSDAMYGLVKSHAMKYVKAEVIRRTVFAGLMSALSPVALLKIGELIDNPWMTARARAQKTGLVLAELIAKRAFGNRPITLVGYSLGSLVIFEALRELAKLPISESFGLVEDVFLFGTPTAPGPGVWAKVRRVVAGRLVNGYASNDYVLAILTRATVVSWTVAGLGPVEVQGVEDVHCNEVTGHTMWRGMVGKYLEECKARGIVQSAVSKHVQEAEHEKAEIAEESEQAIEKAPGELTPPSLN</sequence>
<evidence type="ECO:0000256" key="7">
    <source>
        <dbReference type="SAM" id="Phobius"/>
    </source>
</evidence>
<dbReference type="InterPro" id="IPR029058">
    <property type="entry name" value="AB_hydrolase_fold"/>
</dbReference>
<evidence type="ECO:0000256" key="1">
    <source>
        <dbReference type="ARBA" id="ARBA00004141"/>
    </source>
</evidence>
<feature type="transmembrane region" description="Helical" evidence="7">
    <location>
        <begin position="233"/>
        <end position="257"/>
    </location>
</feature>
<evidence type="ECO:0000256" key="4">
    <source>
        <dbReference type="ARBA" id="ARBA00022989"/>
    </source>
</evidence>
<dbReference type="PANTHER" id="PTHR17920">
    <property type="entry name" value="TRANSMEMBRANE AND COILED-COIL DOMAIN-CONTAINING PROTEIN 4 TMCO4"/>
    <property type="match status" value="1"/>
</dbReference>
<comment type="similarity">
    <text evidence="2">Belongs to the TMCO4 family.</text>
</comment>
<dbReference type="Pfam" id="PF05277">
    <property type="entry name" value="DUF726"/>
    <property type="match status" value="1"/>
</dbReference>
<comment type="subcellular location">
    <subcellularLocation>
        <location evidence="1">Membrane</location>
        <topology evidence="1">Multi-pass membrane protein</topology>
    </subcellularLocation>
</comment>
<dbReference type="EMBL" id="JAACJO010000005">
    <property type="protein sequence ID" value="KAF5358195.1"/>
    <property type="molecule type" value="Genomic_DNA"/>
</dbReference>
<name>A0A8H5G4P2_9AGAR</name>
<organism evidence="8 9">
    <name type="scientific">Leucocoprinus leucothites</name>
    <dbReference type="NCBI Taxonomy" id="201217"/>
    <lineage>
        <taxon>Eukaryota</taxon>
        <taxon>Fungi</taxon>
        <taxon>Dikarya</taxon>
        <taxon>Basidiomycota</taxon>
        <taxon>Agaricomycotina</taxon>
        <taxon>Agaricomycetes</taxon>
        <taxon>Agaricomycetidae</taxon>
        <taxon>Agaricales</taxon>
        <taxon>Agaricineae</taxon>
        <taxon>Agaricaceae</taxon>
        <taxon>Leucocoprinus</taxon>
    </lineage>
</organism>
<evidence type="ECO:0000313" key="9">
    <source>
        <dbReference type="Proteomes" id="UP000559027"/>
    </source>
</evidence>
<evidence type="ECO:0000256" key="5">
    <source>
        <dbReference type="ARBA" id="ARBA00023136"/>
    </source>
</evidence>
<accession>A0A8H5G4P2</accession>
<keyword evidence="5 7" id="KW-0472">Membrane</keyword>
<dbReference type="SUPFAM" id="SSF53474">
    <property type="entry name" value="alpha/beta-Hydrolases"/>
    <property type="match status" value="1"/>
</dbReference>
<dbReference type="Proteomes" id="UP000559027">
    <property type="component" value="Unassembled WGS sequence"/>
</dbReference>
<dbReference type="InterPro" id="IPR007941">
    <property type="entry name" value="DUF726"/>
</dbReference>
<protein>
    <recommendedName>
        <fullName evidence="10">DUF726-domain-containing protein</fullName>
    </recommendedName>
</protein>
<feature type="region of interest" description="Disordered" evidence="6">
    <location>
        <begin position="542"/>
        <end position="570"/>
    </location>
</feature>
<evidence type="ECO:0000256" key="6">
    <source>
        <dbReference type="SAM" id="MobiDB-lite"/>
    </source>
</evidence>
<dbReference type="AlphaFoldDB" id="A0A8H5G4P2"/>
<evidence type="ECO:0000256" key="3">
    <source>
        <dbReference type="ARBA" id="ARBA00022692"/>
    </source>
</evidence>
<proteinExistence type="inferred from homology"/>
<evidence type="ECO:0000313" key="8">
    <source>
        <dbReference type="EMBL" id="KAF5358195.1"/>
    </source>
</evidence>